<dbReference type="InterPro" id="IPR006076">
    <property type="entry name" value="FAD-dep_OxRdtase"/>
</dbReference>
<reference evidence="3 4" key="1">
    <citation type="submission" date="2020-03" db="EMBL/GenBank/DDBJ databases">
        <title>Genomic Encyclopedia of Type Strains, Phase IV (KMG-IV): sequencing the most valuable type-strain genomes for metagenomic binning, comparative biology and taxonomic classification.</title>
        <authorList>
            <person name="Goeker M."/>
        </authorList>
    </citation>
    <scope>NUCLEOTIDE SEQUENCE [LARGE SCALE GENOMIC DNA]</scope>
    <source>
        <strain evidence="3 4">DSM 103870</strain>
    </source>
</reference>
<feature type="domain" description="FAD dependent oxidoreductase" evidence="2">
    <location>
        <begin position="25"/>
        <end position="377"/>
    </location>
</feature>
<evidence type="ECO:0000313" key="3">
    <source>
        <dbReference type="EMBL" id="NIJ57598.1"/>
    </source>
</evidence>
<dbReference type="Proteomes" id="UP001429580">
    <property type="component" value="Unassembled WGS sequence"/>
</dbReference>
<sequence>MSSYFDRRAEPAPATQPFAAGTRSDVIVVGAGYTGLSAALSLAEAGTEVTVIDARHVGWGASGRAWGQVAASAKFMPAQVEADFPPDVAARINAAGAGAPDLVFGLVEKHGMECDVVRSGNLIAAHVPSREAGLARTVADLARRGYPVELLEGAACREVIGSPRYRVALHDRRGGSLNPLAYARGLARAAIAAGARIHEGVAVTGLRREQRDWVVATGSGEVRAGAVLLATNAFTSSRLFPGIGEEVFPVRAYQLVSEPLTAEQLATVLPARQSLNDTRKLFSGIRVWPDGRLQIGVDGPPFDMAGQAFLRAGSRRIEMTYPQLKGLRWQEGWGGWVDMTSDEYPRLHALAPGLWSGYGFSGRGIAIGTVMGRDLAAFALGRPQDAVHPVTPLRPKVYHAIHRQLIGALVMWYRLHDAVSDARFPRLGEQASPARATH</sequence>
<name>A0ABX0UYY5_9HYPH</name>
<dbReference type="Pfam" id="PF01266">
    <property type="entry name" value="DAO"/>
    <property type="match status" value="1"/>
</dbReference>
<dbReference type="PRINTS" id="PR00411">
    <property type="entry name" value="PNDRDTASEI"/>
</dbReference>
<dbReference type="InterPro" id="IPR036188">
    <property type="entry name" value="FAD/NAD-bd_sf"/>
</dbReference>
<keyword evidence="1" id="KW-0560">Oxidoreductase</keyword>
<dbReference type="Gene3D" id="3.30.9.10">
    <property type="entry name" value="D-Amino Acid Oxidase, subunit A, domain 2"/>
    <property type="match status" value="1"/>
</dbReference>
<accession>A0ABX0UYY5</accession>
<evidence type="ECO:0000313" key="4">
    <source>
        <dbReference type="Proteomes" id="UP001429580"/>
    </source>
</evidence>
<evidence type="ECO:0000256" key="1">
    <source>
        <dbReference type="ARBA" id="ARBA00023002"/>
    </source>
</evidence>
<protein>
    <submittedName>
        <fullName evidence="3">Glycine/D-amino acid oxidase-like deaminating enzyme</fullName>
    </submittedName>
</protein>
<dbReference type="Gene3D" id="3.50.50.60">
    <property type="entry name" value="FAD/NAD(P)-binding domain"/>
    <property type="match status" value="1"/>
</dbReference>
<organism evidence="3 4">
    <name type="scientific">Pseudochelatococcus lubricantis</name>
    <dbReference type="NCBI Taxonomy" id="1538102"/>
    <lineage>
        <taxon>Bacteria</taxon>
        <taxon>Pseudomonadati</taxon>
        <taxon>Pseudomonadota</taxon>
        <taxon>Alphaproteobacteria</taxon>
        <taxon>Hyphomicrobiales</taxon>
        <taxon>Chelatococcaceae</taxon>
        <taxon>Pseudochelatococcus</taxon>
    </lineage>
</organism>
<keyword evidence="4" id="KW-1185">Reference proteome</keyword>
<dbReference type="SUPFAM" id="SSF51905">
    <property type="entry name" value="FAD/NAD(P)-binding domain"/>
    <property type="match status" value="1"/>
</dbReference>
<dbReference type="EMBL" id="JAASQI010000003">
    <property type="protein sequence ID" value="NIJ57598.1"/>
    <property type="molecule type" value="Genomic_DNA"/>
</dbReference>
<comment type="caution">
    <text evidence="3">The sequence shown here is derived from an EMBL/GenBank/DDBJ whole genome shotgun (WGS) entry which is preliminary data.</text>
</comment>
<dbReference type="PANTHER" id="PTHR13847">
    <property type="entry name" value="SARCOSINE DEHYDROGENASE-RELATED"/>
    <property type="match status" value="1"/>
</dbReference>
<dbReference type="PANTHER" id="PTHR13847:SF281">
    <property type="entry name" value="FAD DEPENDENT OXIDOREDUCTASE DOMAIN-CONTAINING PROTEIN"/>
    <property type="match status" value="1"/>
</dbReference>
<gene>
    <name evidence="3" type="ORF">FHS82_001434</name>
</gene>
<evidence type="ECO:0000259" key="2">
    <source>
        <dbReference type="Pfam" id="PF01266"/>
    </source>
</evidence>
<proteinExistence type="predicted"/>